<organism evidence="2 3">
    <name type="scientific">Geodia barretti</name>
    <name type="common">Barrett's horny sponge</name>
    <dbReference type="NCBI Taxonomy" id="519541"/>
    <lineage>
        <taxon>Eukaryota</taxon>
        <taxon>Metazoa</taxon>
        <taxon>Porifera</taxon>
        <taxon>Demospongiae</taxon>
        <taxon>Heteroscleromorpha</taxon>
        <taxon>Tetractinellida</taxon>
        <taxon>Astrophorina</taxon>
        <taxon>Geodiidae</taxon>
        <taxon>Geodia</taxon>
    </lineage>
</organism>
<gene>
    <name evidence="2" type="ORF">GBAR_LOCUS8513</name>
</gene>
<reference evidence="2" key="1">
    <citation type="submission" date="2023-03" db="EMBL/GenBank/DDBJ databases">
        <authorList>
            <person name="Steffen K."/>
            <person name="Cardenas P."/>
        </authorList>
    </citation>
    <scope>NUCLEOTIDE SEQUENCE</scope>
</reference>
<evidence type="ECO:0000313" key="3">
    <source>
        <dbReference type="Proteomes" id="UP001174909"/>
    </source>
</evidence>
<dbReference type="AlphaFoldDB" id="A0AA35WH34"/>
<sequence length="180" mass="19881">MPPRTSSLRNSSLMSSSPKNCRLQIPFRKPSRALSTTAVVSAIFAGVVPRPLPHPQADCVISVYSIKLRARLRILPITSRHIVKENHIRCTSVKGDEGSDRFVRGASCSLRFVERESVWTPRHQGSEPLPRSLAPQPSPQSRARERASRAAPLVQEADDGRLQQQILSATLQESTPSLQS</sequence>
<comment type="caution">
    <text evidence="2">The sequence shown here is derived from an EMBL/GenBank/DDBJ whole genome shotgun (WGS) entry which is preliminary data.</text>
</comment>
<dbReference type="Proteomes" id="UP001174909">
    <property type="component" value="Unassembled WGS sequence"/>
</dbReference>
<proteinExistence type="predicted"/>
<evidence type="ECO:0000256" key="1">
    <source>
        <dbReference type="SAM" id="MobiDB-lite"/>
    </source>
</evidence>
<evidence type="ECO:0000313" key="2">
    <source>
        <dbReference type="EMBL" id="CAI8013437.1"/>
    </source>
</evidence>
<dbReference type="EMBL" id="CASHTH010001259">
    <property type="protein sequence ID" value="CAI8013437.1"/>
    <property type="molecule type" value="Genomic_DNA"/>
</dbReference>
<keyword evidence="3" id="KW-1185">Reference proteome</keyword>
<protein>
    <submittedName>
        <fullName evidence="2">Uncharacterized protein</fullName>
    </submittedName>
</protein>
<name>A0AA35WH34_GEOBA</name>
<feature type="region of interest" description="Disordered" evidence="1">
    <location>
        <begin position="121"/>
        <end position="159"/>
    </location>
</feature>
<accession>A0AA35WH34</accession>